<evidence type="ECO:0000256" key="1">
    <source>
        <dbReference type="SAM" id="Phobius"/>
    </source>
</evidence>
<keyword evidence="1" id="KW-1133">Transmembrane helix</keyword>
<dbReference type="KEGG" id="acu:Atc_m042"/>
<dbReference type="HOGENOM" id="CLU_3075684_0_0_6"/>
<organism evidence="3 4">
    <name type="scientific">Acidithiobacillus caldus (strain SM-1)</name>
    <dbReference type="NCBI Taxonomy" id="990288"/>
    <lineage>
        <taxon>Bacteria</taxon>
        <taxon>Pseudomonadati</taxon>
        <taxon>Pseudomonadota</taxon>
        <taxon>Acidithiobacillia</taxon>
        <taxon>Acidithiobacillales</taxon>
        <taxon>Acidithiobacillaceae</taxon>
        <taxon>Acidithiobacillus</taxon>
    </lineage>
</organism>
<keyword evidence="1" id="KW-0472">Membrane</keyword>
<geneLocation type="plasmid" evidence="3">
    <name>megaplasmid</name>
</geneLocation>
<evidence type="ECO:0000313" key="4">
    <source>
        <dbReference type="Proteomes" id="UP000006135"/>
    </source>
</evidence>
<feature type="domain" description="Prepilin peptidase A24 N-terminal" evidence="2">
    <location>
        <begin position="22"/>
        <end position="50"/>
    </location>
</feature>
<feature type="transmembrane region" description="Helical" evidence="1">
    <location>
        <begin position="20"/>
        <end position="38"/>
    </location>
</feature>
<sequence length="52" mass="5512">MAPLWIAFANQGPVWDIAKMALFGAMVGSFLNVVAYRLPAVTGSVLGKTSRS</sequence>
<dbReference type="Pfam" id="PF06750">
    <property type="entry name" value="A24_N_bact"/>
    <property type="match status" value="1"/>
</dbReference>
<keyword evidence="1" id="KW-0812">Transmembrane</keyword>
<protein>
    <recommendedName>
        <fullName evidence="2">Prepilin peptidase A24 N-terminal domain-containing protein</fullName>
    </recommendedName>
</protein>
<reference evidence="3 4" key="1">
    <citation type="journal article" date="2011" name="J. Genet. Genomics">
        <title>Unraveling the Acidithiobacillus caldus complete genome and its central metabolisms for carbon assimilation.</title>
        <authorList>
            <person name="You X.Y."/>
            <person name="Guo X."/>
            <person name="Zheng H.J."/>
            <person name="Zhang M.J."/>
            <person name="Liu L.J."/>
            <person name="Zhu Y.Q."/>
            <person name="Zhu B."/>
            <person name="Wang S.Y."/>
            <person name="Zhao G.P."/>
            <person name="Poetsch A."/>
            <person name="Jiang C.Y."/>
            <person name="Liu S.J."/>
        </authorList>
    </citation>
    <scope>NUCLEOTIDE SEQUENCE [LARGE SCALE GENOMIC DNA]</scope>
    <source>
        <strain evidence="3 4">SM-1</strain>
        <plasmid evidence="4">Plasmid megaplasmid</plasmid>
    </source>
</reference>
<gene>
    <name evidence="3" type="ordered locus">Atc_m042</name>
</gene>
<keyword evidence="3" id="KW-0614">Plasmid</keyword>
<keyword evidence="4" id="KW-1185">Reference proteome</keyword>
<dbReference type="AlphaFoldDB" id="F9ZUQ6"/>
<accession>F9ZUQ6</accession>
<proteinExistence type="predicted"/>
<evidence type="ECO:0000313" key="3">
    <source>
        <dbReference type="EMBL" id="AEK59573.1"/>
    </source>
</evidence>
<dbReference type="InterPro" id="IPR010627">
    <property type="entry name" value="Prepilin_pept_A24_N"/>
</dbReference>
<evidence type="ECO:0000259" key="2">
    <source>
        <dbReference type="Pfam" id="PF06750"/>
    </source>
</evidence>
<dbReference type="Proteomes" id="UP000006135">
    <property type="component" value="Plasmid megaplasmid"/>
</dbReference>
<dbReference type="EMBL" id="CP002574">
    <property type="protein sequence ID" value="AEK59573.1"/>
    <property type="molecule type" value="Genomic_DNA"/>
</dbReference>
<name>F9ZUQ6_ACICS</name>